<dbReference type="PANTHER" id="PTHR11941">
    <property type="entry name" value="ENOYL-COA HYDRATASE-RELATED"/>
    <property type="match status" value="1"/>
</dbReference>
<keyword evidence="1" id="KW-0413">Isomerase</keyword>
<keyword evidence="2" id="KW-1185">Reference proteome</keyword>
<comment type="caution">
    <text evidence="1">The sequence shown here is derived from an EMBL/GenBank/DDBJ whole genome shotgun (WGS) entry which is preliminary data.</text>
</comment>
<evidence type="ECO:0000313" key="2">
    <source>
        <dbReference type="Proteomes" id="UP000239899"/>
    </source>
</evidence>
<dbReference type="GO" id="GO:0006635">
    <property type="term" value="P:fatty acid beta-oxidation"/>
    <property type="evidence" value="ECO:0007669"/>
    <property type="project" value="TreeGrafter"/>
</dbReference>
<sequence>MASESAFLRVERHLCSLLTCLQREPVNAMSLGLWRALAAAVERLEADPEVRGVIIASGLRRPIFTAGQDLREIYAPLTTKDATREVWLAMNGCLRRIFASPLATIAAIKGACPAGGCLLTLACDRRIITDSGSIGLNEVAIGIPLPLTMAALAARVVGTAEADRLALSGAMLAPAEALRVGLVDEVVPGAKLMAAAEAAMLRMLCVPEHSRAETKRLLRSGFAREWEVLAEAEAGAMWERFSSPEVVASLGAMLRRLSKSQAGRSRL</sequence>
<dbReference type="STRING" id="3076.A0A2P6TR83"/>
<organism evidence="1 2">
    <name type="scientific">Chlorella sorokiniana</name>
    <name type="common">Freshwater green alga</name>
    <dbReference type="NCBI Taxonomy" id="3076"/>
    <lineage>
        <taxon>Eukaryota</taxon>
        <taxon>Viridiplantae</taxon>
        <taxon>Chlorophyta</taxon>
        <taxon>core chlorophytes</taxon>
        <taxon>Trebouxiophyceae</taxon>
        <taxon>Chlorellales</taxon>
        <taxon>Chlorellaceae</taxon>
        <taxon>Chlorella clade</taxon>
        <taxon>Chlorella</taxon>
    </lineage>
</organism>
<dbReference type="Proteomes" id="UP000239899">
    <property type="component" value="Unassembled WGS sequence"/>
</dbReference>
<dbReference type="CDD" id="cd06558">
    <property type="entry name" value="crotonase-like"/>
    <property type="match status" value="1"/>
</dbReference>
<evidence type="ECO:0000313" key="1">
    <source>
        <dbReference type="EMBL" id="PRW56572.1"/>
    </source>
</evidence>
<dbReference type="PANTHER" id="PTHR11941:SF45">
    <property type="entry name" value="ENOYL-COA DELTA ISOMERASE 1, MITOCHONDRIAL"/>
    <property type="match status" value="1"/>
</dbReference>
<dbReference type="EMBL" id="LHPG02000008">
    <property type="protein sequence ID" value="PRW56572.1"/>
    <property type="molecule type" value="Genomic_DNA"/>
</dbReference>
<name>A0A2P6TR83_CHLSO</name>
<dbReference type="OrthoDB" id="410701at2759"/>
<dbReference type="Pfam" id="PF00378">
    <property type="entry name" value="ECH_1"/>
    <property type="match status" value="1"/>
</dbReference>
<dbReference type="Gene3D" id="3.90.226.10">
    <property type="entry name" value="2-enoyl-CoA Hydratase, Chain A, domain 1"/>
    <property type="match status" value="1"/>
</dbReference>
<dbReference type="InterPro" id="IPR029045">
    <property type="entry name" value="ClpP/crotonase-like_dom_sf"/>
</dbReference>
<protein>
    <submittedName>
        <fullName evidence="1">Enoyl hydratase isomerase</fullName>
    </submittedName>
</protein>
<dbReference type="GO" id="GO:0016853">
    <property type="term" value="F:isomerase activity"/>
    <property type="evidence" value="ECO:0007669"/>
    <property type="project" value="UniProtKB-KW"/>
</dbReference>
<dbReference type="AlphaFoldDB" id="A0A2P6TR83"/>
<gene>
    <name evidence="1" type="ORF">C2E21_4489</name>
</gene>
<dbReference type="InterPro" id="IPR001753">
    <property type="entry name" value="Enoyl-CoA_hydra/iso"/>
</dbReference>
<accession>A0A2P6TR83</accession>
<reference evidence="1 2" key="1">
    <citation type="journal article" date="2018" name="Plant J.">
        <title>Genome sequences of Chlorella sorokiniana UTEX 1602 and Micractinium conductrix SAG 241.80: implications to maltose excretion by a green alga.</title>
        <authorList>
            <person name="Arriola M.B."/>
            <person name="Velmurugan N."/>
            <person name="Zhang Y."/>
            <person name="Plunkett M.H."/>
            <person name="Hondzo H."/>
            <person name="Barney B.M."/>
        </authorList>
    </citation>
    <scope>NUCLEOTIDE SEQUENCE [LARGE SCALE GENOMIC DNA]</scope>
    <source>
        <strain evidence="2">UTEX 1602</strain>
    </source>
</reference>
<dbReference type="GO" id="GO:0005739">
    <property type="term" value="C:mitochondrion"/>
    <property type="evidence" value="ECO:0007669"/>
    <property type="project" value="TreeGrafter"/>
</dbReference>
<dbReference type="SUPFAM" id="SSF52096">
    <property type="entry name" value="ClpP/crotonase"/>
    <property type="match status" value="1"/>
</dbReference>
<proteinExistence type="predicted"/>